<dbReference type="Proteomes" id="UP000692954">
    <property type="component" value="Unassembled WGS sequence"/>
</dbReference>
<evidence type="ECO:0000313" key="5">
    <source>
        <dbReference type="Proteomes" id="UP000692954"/>
    </source>
</evidence>
<gene>
    <name evidence="4" type="ORF">PSON_ATCC_30995.1.T1250006</name>
</gene>
<reference evidence="4" key="1">
    <citation type="submission" date="2021-01" db="EMBL/GenBank/DDBJ databases">
        <authorList>
            <consortium name="Genoscope - CEA"/>
            <person name="William W."/>
        </authorList>
    </citation>
    <scope>NUCLEOTIDE SEQUENCE</scope>
</reference>
<organism evidence="4 5">
    <name type="scientific">Paramecium sonneborni</name>
    <dbReference type="NCBI Taxonomy" id="65129"/>
    <lineage>
        <taxon>Eukaryota</taxon>
        <taxon>Sar</taxon>
        <taxon>Alveolata</taxon>
        <taxon>Ciliophora</taxon>
        <taxon>Intramacronucleata</taxon>
        <taxon>Oligohymenophorea</taxon>
        <taxon>Peniculida</taxon>
        <taxon>Parameciidae</taxon>
        <taxon>Paramecium</taxon>
    </lineage>
</organism>
<accession>A0A8S1QWW3</accession>
<dbReference type="PANTHER" id="PTHR22847">
    <property type="entry name" value="WD40 REPEAT PROTEIN"/>
    <property type="match status" value="1"/>
</dbReference>
<dbReference type="AlphaFoldDB" id="A0A8S1QWW3"/>
<dbReference type="EMBL" id="CAJJDN010000125">
    <property type="protein sequence ID" value="CAD8120191.1"/>
    <property type="molecule type" value="Genomic_DNA"/>
</dbReference>
<dbReference type="SMART" id="SM00320">
    <property type="entry name" value="WD40"/>
    <property type="match status" value="2"/>
</dbReference>
<feature type="repeat" description="WD" evidence="3">
    <location>
        <begin position="39"/>
        <end position="80"/>
    </location>
</feature>
<keyword evidence="5" id="KW-1185">Reference proteome</keyword>
<dbReference type="PANTHER" id="PTHR22847:SF637">
    <property type="entry name" value="WD REPEAT DOMAIN 5B"/>
    <property type="match status" value="1"/>
</dbReference>
<dbReference type="GO" id="GO:1990234">
    <property type="term" value="C:transferase complex"/>
    <property type="evidence" value="ECO:0007669"/>
    <property type="project" value="UniProtKB-ARBA"/>
</dbReference>
<dbReference type="InterPro" id="IPR001680">
    <property type="entry name" value="WD40_rpt"/>
</dbReference>
<dbReference type="OrthoDB" id="312140at2759"/>
<evidence type="ECO:0000256" key="2">
    <source>
        <dbReference type="ARBA" id="ARBA00022737"/>
    </source>
</evidence>
<keyword evidence="2" id="KW-0677">Repeat</keyword>
<evidence type="ECO:0000256" key="3">
    <source>
        <dbReference type="PROSITE-ProRule" id="PRU00221"/>
    </source>
</evidence>
<protein>
    <submittedName>
        <fullName evidence="4">Uncharacterized protein</fullName>
    </submittedName>
</protein>
<evidence type="ECO:0000256" key="1">
    <source>
        <dbReference type="ARBA" id="ARBA00022574"/>
    </source>
</evidence>
<dbReference type="PROSITE" id="PS00678">
    <property type="entry name" value="WD_REPEATS_1"/>
    <property type="match status" value="2"/>
</dbReference>
<dbReference type="InterPro" id="IPR019775">
    <property type="entry name" value="WD40_repeat_CS"/>
</dbReference>
<keyword evidence="1 3" id="KW-0853">WD repeat</keyword>
<evidence type="ECO:0000313" key="4">
    <source>
        <dbReference type="EMBL" id="CAD8120191.1"/>
    </source>
</evidence>
<feature type="repeat" description="WD" evidence="3">
    <location>
        <begin position="9"/>
        <end position="38"/>
    </location>
</feature>
<comment type="caution">
    <text evidence="4">The sequence shown here is derived from an EMBL/GenBank/DDBJ whole genome shotgun (WGS) entry which is preliminary data.</text>
</comment>
<dbReference type="PROSITE" id="PS50082">
    <property type="entry name" value="WD_REPEATS_2"/>
    <property type="match status" value="2"/>
</dbReference>
<name>A0A8S1QWW3_9CILI</name>
<dbReference type="Pfam" id="PF00400">
    <property type="entry name" value="WD40"/>
    <property type="match status" value="2"/>
</dbReference>
<dbReference type="PROSITE" id="PS50294">
    <property type="entry name" value="WD_REPEATS_REGION"/>
    <property type="match status" value="1"/>
</dbReference>
<proteinExistence type="predicted"/>
<sequence length="170" mass="19463">MLIIHYKCFSPDKTLLASGNADKSIHLWDVKTGQQKAKLDGHSDYVRSVCFSPDGTTLASGSVDKSIRLWDVKTEQQIQLTEKKYQDFLAQFKFPYPFPKVTSLINILFISQQAIFQAKGALILQGQFEDQSGINLKLLFKQKGSYILENNFKQEVEDTEEDEEDGKDWF</sequence>